<evidence type="ECO:0000313" key="8">
    <source>
        <dbReference type="EMBL" id="SFB83274.1"/>
    </source>
</evidence>
<reference evidence="8 10" key="1">
    <citation type="submission" date="2016-10" db="EMBL/GenBank/DDBJ databases">
        <authorList>
            <person name="Varghese N."/>
            <person name="Submissions S."/>
        </authorList>
    </citation>
    <scope>NUCLEOTIDE SEQUENCE [LARGE SCALE GENOMIC DNA]</scope>
    <source>
        <strain evidence="8 10">CGMCC 1.7012</strain>
    </source>
</reference>
<dbReference type="AlphaFoldDB" id="A0AA94H136"/>
<evidence type="ECO:0000256" key="6">
    <source>
        <dbReference type="SAM" id="SignalP"/>
    </source>
</evidence>
<proteinExistence type="predicted"/>
<gene>
    <name evidence="7" type="ORF">AWR26_15920</name>
    <name evidence="8" type="ORF">SAMN05216286_1058</name>
</gene>
<dbReference type="KEGG" id="kor:AWR26_15920"/>
<dbReference type="EMBL" id="CP014007">
    <property type="protein sequence ID" value="ANI83571.1"/>
    <property type="molecule type" value="Genomic_DNA"/>
</dbReference>
<evidence type="ECO:0000313" key="7">
    <source>
        <dbReference type="EMBL" id="ANI83571.1"/>
    </source>
</evidence>
<evidence type="ECO:0000313" key="9">
    <source>
        <dbReference type="Proteomes" id="UP000078227"/>
    </source>
</evidence>
<evidence type="ECO:0000256" key="2">
    <source>
        <dbReference type="ARBA" id="ARBA00022729"/>
    </source>
</evidence>
<sequence length="240" mass="25764">MKISPYLLAGALGLAATAASAQQAYNPVLLNLSTLMDFNPVVGHVKSLNTSAVNDKGEAVYQLSMTLSADGCVQTLNSTDKVNRMQTVLVKEGNTLKGTQNGKPLSFTLDSKCNLLSRDDSAGHLDFVTNAQGQLKSVMLGEQKIVDHFYDAEGNLIKAEFYASGMLASSNSVAYPDSANKPVDYTLVNQSAYQPGFRATNACQYDKQHVPTLCHVTVTPEKGQPAPMPNMTVTTQASFY</sequence>
<accession>A0AA94H136</accession>
<organism evidence="8 10">
    <name type="scientific">Kosakonia oryzae</name>
    <dbReference type="NCBI Taxonomy" id="497725"/>
    <lineage>
        <taxon>Bacteria</taxon>
        <taxon>Pseudomonadati</taxon>
        <taxon>Pseudomonadota</taxon>
        <taxon>Gammaproteobacteria</taxon>
        <taxon>Enterobacterales</taxon>
        <taxon>Enterobacteriaceae</taxon>
        <taxon>Kosakonia</taxon>
    </lineage>
</organism>
<keyword evidence="5 7" id="KW-0449">Lipoprotein</keyword>
<protein>
    <submittedName>
        <fullName evidence="7">YnfC family lipoprotein</fullName>
    </submittedName>
</protein>
<keyword evidence="4" id="KW-0564">Palmitate</keyword>
<evidence type="ECO:0000313" key="10">
    <source>
        <dbReference type="Proteomes" id="UP000182314"/>
    </source>
</evidence>
<feature type="chain" id="PRO_5041678405" evidence="6">
    <location>
        <begin position="22"/>
        <end position="240"/>
    </location>
</feature>
<reference evidence="7 9" key="2">
    <citation type="submission" date="2021-03" db="EMBL/GenBank/DDBJ databases">
        <authorList>
            <person name="Li Y."/>
            <person name="Li S."/>
            <person name="Chen M."/>
            <person name="Peng G."/>
            <person name="Tan Z."/>
            <person name="An Q."/>
        </authorList>
    </citation>
    <scope>NUCLEOTIDE SEQUENCE [LARGE SCALE GENOMIC DNA]</scope>
    <source>
        <strain evidence="7 9">Ola 51</strain>
    </source>
</reference>
<name>A0AA94H136_9ENTR</name>
<keyword evidence="2 6" id="KW-0732">Signal</keyword>
<dbReference type="Proteomes" id="UP000078227">
    <property type="component" value="Chromosome"/>
</dbReference>
<dbReference type="EMBL" id="FOKO01000001">
    <property type="protein sequence ID" value="SFB83274.1"/>
    <property type="molecule type" value="Genomic_DNA"/>
</dbReference>
<dbReference type="Proteomes" id="UP000182314">
    <property type="component" value="Unassembled WGS sequence"/>
</dbReference>
<evidence type="ECO:0000256" key="4">
    <source>
        <dbReference type="ARBA" id="ARBA00023139"/>
    </source>
</evidence>
<dbReference type="Pfam" id="PF06788">
    <property type="entry name" value="UPF0257"/>
    <property type="match status" value="1"/>
</dbReference>
<dbReference type="GO" id="GO:0005886">
    <property type="term" value="C:plasma membrane"/>
    <property type="evidence" value="ECO:0007669"/>
    <property type="project" value="InterPro"/>
</dbReference>
<feature type="signal peptide" evidence="6">
    <location>
        <begin position="1"/>
        <end position="21"/>
    </location>
</feature>
<dbReference type="RefSeq" id="WP_064567345.1">
    <property type="nucleotide sequence ID" value="NZ_CP014007.2"/>
</dbReference>
<keyword evidence="1" id="KW-1003">Cell membrane</keyword>
<evidence type="ECO:0000256" key="1">
    <source>
        <dbReference type="ARBA" id="ARBA00022475"/>
    </source>
</evidence>
<evidence type="ECO:0000256" key="5">
    <source>
        <dbReference type="ARBA" id="ARBA00023288"/>
    </source>
</evidence>
<keyword evidence="9" id="KW-1185">Reference proteome</keyword>
<evidence type="ECO:0000256" key="3">
    <source>
        <dbReference type="ARBA" id="ARBA00023136"/>
    </source>
</evidence>
<dbReference type="InterPro" id="IPR010646">
    <property type="entry name" value="UPF0257"/>
</dbReference>
<keyword evidence="3" id="KW-0472">Membrane</keyword>